<dbReference type="AlphaFoldDB" id="A0A3N4VCS0"/>
<organism evidence="6 7">
    <name type="scientific">Tibeticola sediminis</name>
    <dbReference type="NCBI Taxonomy" id="1917811"/>
    <lineage>
        <taxon>Bacteria</taxon>
        <taxon>Pseudomonadati</taxon>
        <taxon>Pseudomonadota</taxon>
        <taxon>Betaproteobacteria</taxon>
        <taxon>Burkholderiales</taxon>
        <taxon>Comamonadaceae</taxon>
        <taxon>Tibeticola</taxon>
    </lineage>
</organism>
<sequence>MKIALDFFPILLFFAAYKLADIYTATAVLMAATVLQMGAMYAIDRKLTAMHKITLALVLGFGALTLGLHDERFIKWKPTVLYAGLALGLGLALWVWRKNYLQLLLGSQLSLPPRVWHRLNVAWVLYCAFMAGINGVVAAFFSTETWVNFKLWGYAFPLVFILAQAVYISRHLEAEDAHEGRQQ</sequence>
<dbReference type="Proteomes" id="UP000272193">
    <property type="component" value="Unassembled WGS sequence"/>
</dbReference>
<comment type="subcellular location">
    <subcellularLocation>
        <location evidence="5">Cell inner membrane</location>
        <topology evidence="5">Multi-pass membrane protein</topology>
    </subcellularLocation>
</comment>
<evidence type="ECO:0000256" key="4">
    <source>
        <dbReference type="ARBA" id="ARBA00023136"/>
    </source>
</evidence>
<keyword evidence="4 5" id="KW-0472">Membrane</keyword>
<keyword evidence="5" id="KW-0997">Cell inner membrane</keyword>
<dbReference type="Pfam" id="PF04279">
    <property type="entry name" value="IspA"/>
    <property type="match status" value="1"/>
</dbReference>
<feature type="transmembrane region" description="Helical" evidence="5">
    <location>
        <begin position="151"/>
        <end position="169"/>
    </location>
</feature>
<evidence type="ECO:0000313" key="6">
    <source>
        <dbReference type="EMBL" id="RPE70724.1"/>
    </source>
</evidence>
<dbReference type="HAMAP" id="MF_00189">
    <property type="entry name" value="YciB"/>
    <property type="match status" value="1"/>
</dbReference>
<dbReference type="RefSeq" id="WP_124221595.1">
    <property type="nucleotide sequence ID" value="NZ_RKQL01000002.1"/>
</dbReference>
<comment type="caution">
    <text evidence="5">Lacks conserved residue(s) required for the propagation of feature annotation.</text>
</comment>
<proteinExistence type="inferred from homology"/>
<evidence type="ECO:0000256" key="5">
    <source>
        <dbReference type="HAMAP-Rule" id="MF_00189"/>
    </source>
</evidence>
<dbReference type="PANTHER" id="PTHR36917:SF1">
    <property type="entry name" value="INNER MEMBRANE-SPANNING PROTEIN YCIB"/>
    <property type="match status" value="1"/>
</dbReference>
<dbReference type="NCBIfam" id="TIGR00997">
    <property type="entry name" value="ispZ"/>
    <property type="match status" value="1"/>
</dbReference>
<evidence type="ECO:0000256" key="1">
    <source>
        <dbReference type="ARBA" id="ARBA00022475"/>
    </source>
</evidence>
<keyword evidence="1 5" id="KW-1003">Cell membrane</keyword>
<feature type="transmembrane region" description="Helical" evidence="5">
    <location>
        <begin position="49"/>
        <end position="68"/>
    </location>
</feature>
<comment type="similarity">
    <text evidence="5">Belongs to the YciB family.</text>
</comment>
<feature type="transmembrane region" description="Helical" evidence="5">
    <location>
        <begin position="80"/>
        <end position="96"/>
    </location>
</feature>
<evidence type="ECO:0000256" key="3">
    <source>
        <dbReference type="ARBA" id="ARBA00022989"/>
    </source>
</evidence>
<name>A0A3N4VCS0_9BURK</name>
<keyword evidence="7" id="KW-1185">Reference proteome</keyword>
<reference evidence="6 7" key="1">
    <citation type="submission" date="2018-11" db="EMBL/GenBank/DDBJ databases">
        <title>Genomic Encyclopedia of Type Strains, Phase IV (KMG-IV): sequencing the most valuable type-strain genomes for metagenomic binning, comparative biology and taxonomic classification.</title>
        <authorList>
            <person name="Goeker M."/>
        </authorList>
    </citation>
    <scope>NUCLEOTIDE SEQUENCE [LARGE SCALE GENOMIC DNA]</scope>
    <source>
        <strain evidence="6 7">DSM 101684</strain>
    </source>
</reference>
<protein>
    <recommendedName>
        <fullName evidence="5">Inner membrane-spanning protein YciB</fullName>
    </recommendedName>
</protein>
<keyword evidence="3 5" id="KW-1133">Transmembrane helix</keyword>
<dbReference type="PANTHER" id="PTHR36917">
    <property type="entry name" value="INTRACELLULAR SEPTATION PROTEIN A-RELATED"/>
    <property type="match status" value="1"/>
</dbReference>
<dbReference type="EMBL" id="RKQL01000002">
    <property type="protein sequence ID" value="RPE70724.1"/>
    <property type="molecule type" value="Genomic_DNA"/>
</dbReference>
<dbReference type="GO" id="GO:0005886">
    <property type="term" value="C:plasma membrane"/>
    <property type="evidence" value="ECO:0007669"/>
    <property type="project" value="UniProtKB-SubCell"/>
</dbReference>
<feature type="transmembrane region" description="Helical" evidence="5">
    <location>
        <begin position="116"/>
        <end position="139"/>
    </location>
</feature>
<dbReference type="InterPro" id="IPR006008">
    <property type="entry name" value="YciB"/>
</dbReference>
<dbReference type="OrthoDB" id="9788219at2"/>
<gene>
    <name evidence="5" type="primary">yciB</name>
    <name evidence="6" type="ORF">EDC62_1211</name>
</gene>
<dbReference type="NCBIfam" id="NF001325">
    <property type="entry name" value="PRK00259.1-3"/>
    <property type="match status" value="1"/>
</dbReference>
<comment type="function">
    <text evidence="5">Plays a role in cell envelope biogenesis, maintenance of cell envelope integrity and membrane homeostasis.</text>
</comment>
<accession>A0A3N4VCS0</accession>
<keyword evidence="2 5" id="KW-0812">Transmembrane</keyword>
<evidence type="ECO:0000313" key="7">
    <source>
        <dbReference type="Proteomes" id="UP000272193"/>
    </source>
</evidence>
<evidence type="ECO:0000256" key="2">
    <source>
        <dbReference type="ARBA" id="ARBA00022692"/>
    </source>
</evidence>
<comment type="caution">
    <text evidence="6">The sequence shown here is derived from an EMBL/GenBank/DDBJ whole genome shotgun (WGS) entry which is preliminary data.</text>
</comment>